<reference evidence="1" key="1">
    <citation type="submission" date="2020-05" db="EMBL/GenBank/DDBJ databases">
        <title>WGS assembly of Panicum virgatum.</title>
        <authorList>
            <person name="Lovell J.T."/>
            <person name="Jenkins J."/>
            <person name="Shu S."/>
            <person name="Juenger T.E."/>
            <person name="Schmutz J."/>
        </authorList>
    </citation>
    <scope>NUCLEOTIDE SEQUENCE</scope>
    <source>
        <strain evidence="1">AP13</strain>
    </source>
</reference>
<protein>
    <submittedName>
        <fullName evidence="1">Uncharacterized protein</fullName>
    </submittedName>
</protein>
<dbReference type="Proteomes" id="UP000823388">
    <property type="component" value="Chromosome 5K"/>
</dbReference>
<organism evidence="1 2">
    <name type="scientific">Panicum virgatum</name>
    <name type="common">Blackwell switchgrass</name>
    <dbReference type="NCBI Taxonomy" id="38727"/>
    <lineage>
        <taxon>Eukaryota</taxon>
        <taxon>Viridiplantae</taxon>
        <taxon>Streptophyta</taxon>
        <taxon>Embryophyta</taxon>
        <taxon>Tracheophyta</taxon>
        <taxon>Spermatophyta</taxon>
        <taxon>Magnoliopsida</taxon>
        <taxon>Liliopsida</taxon>
        <taxon>Poales</taxon>
        <taxon>Poaceae</taxon>
        <taxon>PACMAD clade</taxon>
        <taxon>Panicoideae</taxon>
        <taxon>Panicodae</taxon>
        <taxon>Paniceae</taxon>
        <taxon>Panicinae</taxon>
        <taxon>Panicum</taxon>
        <taxon>Panicum sect. Hiantes</taxon>
    </lineage>
</organism>
<dbReference type="AlphaFoldDB" id="A0A8T0SP34"/>
<keyword evidence="2" id="KW-1185">Reference proteome</keyword>
<dbReference type="EMBL" id="CM029045">
    <property type="protein sequence ID" value="KAG2600410.1"/>
    <property type="molecule type" value="Genomic_DNA"/>
</dbReference>
<evidence type="ECO:0000313" key="2">
    <source>
        <dbReference type="Proteomes" id="UP000823388"/>
    </source>
</evidence>
<accession>A0A8T0SP34</accession>
<name>A0A8T0SP34_PANVG</name>
<gene>
    <name evidence="1" type="ORF">PVAP13_5KG517714</name>
</gene>
<comment type="caution">
    <text evidence="1">The sequence shown here is derived from an EMBL/GenBank/DDBJ whole genome shotgun (WGS) entry which is preliminary data.</text>
</comment>
<evidence type="ECO:0000313" key="1">
    <source>
        <dbReference type="EMBL" id="KAG2600410.1"/>
    </source>
</evidence>
<sequence>MTVSSSKSHGILNLECAVRPPGSSRDATPDDATVNTIFSLPRKYVTIVFHKYVFPVPP</sequence>
<proteinExistence type="predicted"/>